<gene>
    <name evidence="1" type="ORF">CAP_8595</name>
</gene>
<sequence>MSHAERITLLTAQRPALLRLVQEARQGHPDEDLAAYLATVREPSGYLLAVALKRRFGHPDPETVLRHALLGQGPSHAFVAGITTATTLAEVLGTLSPNLVTLSDQLRGTHPPDAPGTPLRVLVAARGGAEIFAIPELSPS</sequence>
<accession>A0A017SWN9</accession>
<dbReference type="RefSeq" id="WP_052376678.1">
    <property type="nucleotide sequence ID" value="NZ_ASRX01000087.1"/>
</dbReference>
<dbReference type="AlphaFoldDB" id="A0A017SWN9"/>
<organism evidence="1 2">
    <name type="scientific">Chondromyces apiculatus DSM 436</name>
    <dbReference type="NCBI Taxonomy" id="1192034"/>
    <lineage>
        <taxon>Bacteria</taxon>
        <taxon>Pseudomonadati</taxon>
        <taxon>Myxococcota</taxon>
        <taxon>Polyangia</taxon>
        <taxon>Polyangiales</taxon>
        <taxon>Polyangiaceae</taxon>
        <taxon>Chondromyces</taxon>
    </lineage>
</organism>
<dbReference type="Proteomes" id="UP000019678">
    <property type="component" value="Unassembled WGS sequence"/>
</dbReference>
<reference evidence="1 2" key="1">
    <citation type="submission" date="2013-05" db="EMBL/GenBank/DDBJ databases">
        <title>Genome assembly of Chondromyces apiculatus DSM 436.</title>
        <authorList>
            <person name="Sharma G."/>
            <person name="Khatri I."/>
            <person name="Kaur C."/>
            <person name="Mayilraj S."/>
            <person name="Subramanian S."/>
        </authorList>
    </citation>
    <scope>NUCLEOTIDE SEQUENCE [LARGE SCALE GENOMIC DNA]</scope>
    <source>
        <strain evidence="1 2">DSM 436</strain>
    </source>
</reference>
<dbReference type="EMBL" id="ASRX01000087">
    <property type="protein sequence ID" value="EYF01172.1"/>
    <property type="molecule type" value="Genomic_DNA"/>
</dbReference>
<comment type="caution">
    <text evidence="1">The sequence shown here is derived from an EMBL/GenBank/DDBJ whole genome shotgun (WGS) entry which is preliminary data.</text>
</comment>
<proteinExistence type="predicted"/>
<dbReference type="STRING" id="1192034.CAP_8595"/>
<keyword evidence="2" id="KW-1185">Reference proteome</keyword>
<name>A0A017SWN9_9BACT</name>
<evidence type="ECO:0000313" key="2">
    <source>
        <dbReference type="Proteomes" id="UP000019678"/>
    </source>
</evidence>
<dbReference type="OrthoDB" id="5519892at2"/>
<evidence type="ECO:0000313" key="1">
    <source>
        <dbReference type="EMBL" id="EYF01172.1"/>
    </source>
</evidence>
<protein>
    <submittedName>
        <fullName evidence="1">Uncharacterized protein</fullName>
    </submittedName>
</protein>